<dbReference type="EMBL" id="JBEAFC010000011">
    <property type="protein sequence ID" value="KAL1537277.1"/>
    <property type="molecule type" value="Genomic_DNA"/>
</dbReference>
<dbReference type="AlphaFoldDB" id="A0ABD1FZK9"/>
<evidence type="ECO:0000313" key="6">
    <source>
        <dbReference type="EMBL" id="KAL1537277.1"/>
    </source>
</evidence>
<sequence>MTQLRMAAVLLAFVAAVTLAGAGVSAETHHVVGGWGPDFNATAWLLGRFFTVGDKLLFEYGGGDEKTVEVGRSEFATCNLTNPIRMLTDPVSHVALEDEGVRYFTSGDPESCRKGLKLPVTINPAHDHGHDFDPSPPYDPWKPDEPSKPDVPSPPYEPWEPDVPSPPHKVPPPPYEPYKPPPTPTPSPAAALLDAGLGLVLAAAFWISI</sequence>
<feature type="chain" id="PRO_5044886595" evidence="4">
    <location>
        <begin position="23"/>
        <end position="209"/>
    </location>
</feature>
<dbReference type="PANTHER" id="PTHR33021:SF31">
    <property type="entry name" value="OS02G0720100 PROTEIN"/>
    <property type="match status" value="1"/>
</dbReference>
<feature type="compositionally biased region" description="Pro residues" evidence="3">
    <location>
        <begin position="149"/>
        <end position="187"/>
    </location>
</feature>
<evidence type="ECO:0000256" key="1">
    <source>
        <dbReference type="ARBA" id="ARBA00023157"/>
    </source>
</evidence>
<dbReference type="Proteomes" id="UP001567538">
    <property type="component" value="Unassembled WGS sequence"/>
</dbReference>
<feature type="region of interest" description="Disordered" evidence="3">
    <location>
        <begin position="123"/>
        <end position="189"/>
    </location>
</feature>
<keyword evidence="7" id="KW-1185">Reference proteome</keyword>
<dbReference type="SUPFAM" id="SSF49503">
    <property type="entry name" value="Cupredoxins"/>
    <property type="match status" value="1"/>
</dbReference>
<dbReference type="Pfam" id="PF02298">
    <property type="entry name" value="Cu_bind_like"/>
    <property type="match status" value="1"/>
</dbReference>
<keyword evidence="1" id="KW-1015">Disulfide bond</keyword>
<dbReference type="InterPro" id="IPR008972">
    <property type="entry name" value="Cupredoxin"/>
</dbReference>
<organism evidence="6 7">
    <name type="scientific">Salvia divinorum</name>
    <name type="common">Maria pastora</name>
    <name type="synonym">Diviner's sage</name>
    <dbReference type="NCBI Taxonomy" id="28513"/>
    <lineage>
        <taxon>Eukaryota</taxon>
        <taxon>Viridiplantae</taxon>
        <taxon>Streptophyta</taxon>
        <taxon>Embryophyta</taxon>
        <taxon>Tracheophyta</taxon>
        <taxon>Spermatophyta</taxon>
        <taxon>Magnoliopsida</taxon>
        <taxon>eudicotyledons</taxon>
        <taxon>Gunneridae</taxon>
        <taxon>Pentapetalae</taxon>
        <taxon>asterids</taxon>
        <taxon>lamiids</taxon>
        <taxon>Lamiales</taxon>
        <taxon>Lamiaceae</taxon>
        <taxon>Nepetoideae</taxon>
        <taxon>Mentheae</taxon>
        <taxon>Salviinae</taxon>
        <taxon>Salvia</taxon>
        <taxon>Salvia subgen. Calosphace</taxon>
    </lineage>
</organism>
<accession>A0ABD1FZK9</accession>
<dbReference type="InterPro" id="IPR003245">
    <property type="entry name" value="Phytocyanin_dom"/>
</dbReference>
<feature type="domain" description="Phytocyanin" evidence="5">
    <location>
        <begin position="28"/>
        <end position="124"/>
    </location>
</feature>
<evidence type="ECO:0000313" key="7">
    <source>
        <dbReference type="Proteomes" id="UP001567538"/>
    </source>
</evidence>
<evidence type="ECO:0000256" key="2">
    <source>
        <dbReference type="ARBA" id="ARBA00023180"/>
    </source>
</evidence>
<name>A0ABD1FZK9_SALDI</name>
<comment type="caution">
    <text evidence="6">The sequence shown here is derived from an EMBL/GenBank/DDBJ whole genome shotgun (WGS) entry which is preliminary data.</text>
</comment>
<dbReference type="CDD" id="cd04216">
    <property type="entry name" value="Phytocyanin"/>
    <property type="match status" value="1"/>
</dbReference>
<dbReference type="Gene3D" id="2.60.40.420">
    <property type="entry name" value="Cupredoxins - blue copper proteins"/>
    <property type="match status" value="1"/>
</dbReference>
<protein>
    <submittedName>
        <fullName evidence="6">Uclacyanin 1-like</fullName>
    </submittedName>
</protein>
<keyword evidence="2" id="KW-0325">Glycoprotein</keyword>
<evidence type="ECO:0000256" key="4">
    <source>
        <dbReference type="SAM" id="SignalP"/>
    </source>
</evidence>
<gene>
    <name evidence="6" type="ORF">AAHA92_29809</name>
</gene>
<keyword evidence="4" id="KW-0732">Signal</keyword>
<evidence type="ECO:0000256" key="3">
    <source>
        <dbReference type="SAM" id="MobiDB-lite"/>
    </source>
</evidence>
<dbReference type="PANTHER" id="PTHR33021">
    <property type="entry name" value="BLUE COPPER PROTEIN"/>
    <property type="match status" value="1"/>
</dbReference>
<reference evidence="6 7" key="1">
    <citation type="submission" date="2024-06" db="EMBL/GenBank/DDBJ databases">
        <title>A chromosome level genome sequence of Diviner's sage (Salvia divinorum).</title>
        <authorList>
            <person name="Ford S.A."/>
            <person name="Ro D.-K."/>
            <person name="Ness R.W."/>
            <person name="Phillips M.A."/>
        </authorList>
    </citation>
    <scope>NUCLEOTIDE SEQUENCE [LARGE SCALE GENOMIC DNA]</scope>
    <source>
        <strain evidence="6">SAF-2024a</strain>
        <tissue evidence="6">Leaf</tissue>
    </source>
</reference>
<dbReference type="PROSITE" id="PS51485">
    <property type="entry name" value="PHYTOCYANIN"/>
    <property type="match status" value="1"/>
</dbReference>
<dbReference type="InterPro" id="IPR039391">
    <property type="entry name" value="Phytocyanin-like"/>
</dbReference>
<feature type="signal peptide" evidence="4">
    <location>
        <begin position="1"/>
        <end position="22"/>
    </location>
</feature>
<evidence type="ECO:0000259" key="5">
    <source>
        <dbReference type="PROSITE" id="PS51485"/>
    </source>
</evidence>
<dbReference type="FunFam" id="2.60.40.420:FF:000034">
    <property type="entry name" value="Cupredoxin superfamily protein"/>
    <property type="match status" value="1"/>
</dbReference>
<proteinExistence type="predicted"/>